<feature type="compositionally biased region" description="Polar residues" evidence="2">
    <location>
        <begin position="435"/>
        <end position="450"/>
    </location>
</feature>
<feature type="region of interest" description="Disordered" evidence="2">
    <location>
        <begin position="497"/>
        <end position="519"/>
    </location>
</feature>
<keyword evidence="5" id="KW-1185">Reference proteome</keyword>
<comment type="caution">
    <text evidence="4">The sequence shown here is derived from an EMBL/GenBank/DDBJ whole genome shotgun (WGS) entry which is preliminary data.</text>
</comment>
<evidence type="ECO:0000313" key="5">
    <source>
        <dbReference type="Proteomes" id="UP001153069"/>
    </source>
</evidence>
<dbReference type="AlphaFoldDB" id="A0A9N8DGM4"/>
<feature type="region of interest" description="Disordered" evidence="2">
    <location>
        <begin position="60"/>
        <end position="80"/>
    </location>
</feature>
<dbReference type="OrthoDB" id="194000at2759"/>
<feature type="region of interest" description="Disordered" evidence="2">
    <location>
        <begin position="361"/>
        <end position="382"/>
    </location>
</feature>
<evidence type="ECO:0000256" key="3">
    <source>
        <dbReference type="SAM" id="SignalP"/>
    </source>
</evidence>
<feature type="region of interest" description="Disordered" evidence="2">
    <location>
        <begin position="227"/>
        <end position="295"/>
    </location>
</feature>
<organism evidence="4 5">
    <name type="scientific">Seminavis robusta</name>
    <dbReference type="NCBI Taxonomy" id="568900"/>
    <lineage>
        <taxon>Eukaryota</taxon>
        <taxon>Sar</taxon>
        <taxon>Stramenopiles</taxon>
        <taxon>Ochrophyta</taxon>
        <taxon>Bacillariophyta</taxon>
        <taxon>Bacillariophyceae</taxon>
        <taxon>Bacillariophycidae</taxon>
        <taxon>Naviculales</taxon>
        <taxon>Naviculaceae</taxon>
        <taxon>Seminavis</taxon>
    </lineage>
</organism>
<name>A0A9N8DGM4_9STRA</name>
<evidence type="ECO:0000256" key="1">
    <source>
        <dbReference type="SAM" id="Coils"/>
    </source>
</evidence>
<dbReference type="Proteomes" id="UP001153069">
    <property type="component" value="Unassembled WGS sequence"/>
</dbReference>
<evidence type="ECO:0000313" key="4">
    <source>
        <dbReference type="EMBL" id="CAB9499309.1"/>
    </source>
</evidence>
<gene>
    <name evidence="4" type="ORF">SEMRO_58_G033630.1</name>
</gene>
<feature type="region of interest" description="Disordered" evidence="2">
    <location>
        <begin position="550"/>
        <end position="579"/>
    </location>
</feature>
<feature type="coiled-coil region" evidence="1">
    <location>
        <begin position="465"/>
        <end position="492"/>
    </location>
</feature>
<feature type="chain" id="PRO_5040237293" evidence="3">
    <location>
        <begin position="32"/>
        <end position="865"/>
    </location>
</feature>
<evidence type="ECO:0000256" key="2">
    <source>
        <dbReference type="SAM" id="MobiDB-lite"/>
    </source>
</evidence>
<feature type="compositionally biased region" description="Basic and acidic residues" evidence="2">
    <location>
        <begin position="451"/>
        <end position="464"/>
    </location>
</feature>
<sequence>MSLMRRRRCRVRGSLKAILLHLVLPLVATRGDPLLSSSRRIPCTSPSFHNGAKQSCHHFLVTRGGGDDNDNDETPKKKASANIWSANSLHRMHQDSLSFGLDDINIPKATNTKQQVEKKKADNKRGNKKHQPQESRVKADPNPKLDTQVDRQQPGNNTRPGLFRWLGLAQQGDKPSGDNENADTNNKTGRKQDTVPEEPANKSSTTTPDLAKLWWVNVWAQQLPERTAGATSDSVVLDPGEEAQGKLLKNRNKGTEEESKKEDTKKSKPKRVKDKDQPTTTSKKKAKNEPLMNTTSLGLDATTTVTTVEEEAPPPSYVSTGLWAAVDGLTSLGLSRVHPAFRISRPLRPIRKTMAHITGLHGVLSGKPTGDKLKNVTSTPEDVPLGEEDLAMVRKRLAAIDRARENVERVSKTKGGKRRKGEQPKHDEDMGDVPQMSTLTTGMSIPSNRKSPAELKEEQSRKDRVKEIDKLMSEAQKTLQELACEKDVLQRRPNPLWNYTAENGRKKRENETPTSRRFNFPPQDLVDEYLDFLFSSGRLVKLNHTDLWQSDGQEDDEEDIDDFGMSDDEGSRNRNGGNKGGFWILRQSIGSGSTLGEKIGKAAEEAAYKAIAKAVMEVLSKSISALHGVNIMTHTDIRLFVEATPDLPPVLRQGIIPGGKKNYAREALQGAMRKRNREKRYPAGEAFVQHDAVVETLLSHCQISAPLLTLFPLAWQRAMLSNIILLVTAIVTDFCEGIQLEILGHKLSFSFTPITESDILNHITMSGLDPGRRSWQSQQFERAVEATAKDLSENLKFLDRWHERALGSGVLRSQIATLIARLVLTLVGDILGAAQLDLWAAHAGGPRIVAGLEYRTTPTYMEPQI</sequence>
<feature type="compositionally biased region" description="Polar residues" evidence="2">
    <location>
        <begin position="150"/>
        <end position="159"/>
    </location>
</feature>
<feature type="region of interest" description="Disordered" evidence="2">
    <location>
        <begin position="404"/>
        <end position="464"/>
    </location>
</feature>
<feature type="compositionally biased region" description="Basic and acidic residues" evidence="2">
    <location>
        <begin position="253"/>
        <end position="266"/>
    </location>
</feature>
<reference evidence="4" key="1">
    <citation type="submission" date="2020-06" db="EMBL/GenBank/DDBJ databases">
        <authorList>
            <consortium name="Plant Systems Biology data submission"/>
        </authorList>
    </citation>
    <scope>NUCLEOTIDE SEQUENCE</scope>
    <source>
        <strain evidence="4">D6</strain>
    </source>
</reference>
<feature type="compositionally biased region" description="Polar residues" evidence="2">
    <location>
        <begin position="178"/>
        <end position="187"/>
    </location>
</feature>
<feature type="signal peptide" evidence="3">
    <location>
        <begin position="1"/>
        <end position="31"/>
    </location>
</feature>
<proteinExistence type="predicted"/>
<keyword evidence="1" id="KW-0175">Coiled coil</keyword>
<feature type="compositionally biased region" description="Basic and acidic residues" evidence="2">
    <location>
        <begin position="115"/>
        <end position="149"/>
    </location>
</feature>
<keyword evidence="3" id="KW-0732">Signal</keyword>
<dbReference type="EMBL" id="CAICTM010000057">
    <property type="protein sequence ID" value="CAB9499309.1"/>
    <property type="molecule type" value="Genomic_DNA"/>
</dbReference>
<feature type="compositionally biased region" description="Acidic residues" evidence="2">
    <location>
        <begin position="552"/>
        <end position="568"/>
    </location>
</feature>
<accession>A0A9N8DGM4</accession>
<protein>
    <submittedName>
        <fullName evidence="4">Uncharacterized protein</fullName>
    </submittedName>
</protein>
<feature type="region of interest" description="Disordered" evidence="2">
    <location>
        <begin position="101"/>
        <end position="206"/>
    </location>
</feature>